<reference evidence="9" key="1">
    <citation type="submission" date="2020-10" db="EMBL/GenBank/DDBJ databases">
        <authorList>
            <person name="Gilroy R."/>
        </authorList>
    </citation>
    <scope>NUCLEOTIDE SEQUENCE</scope>
    <source>
        <strain evidence="9">ChiHjej10B9-9673</strain>
    </source>
</reference>
<dbReference type="GO" id="GO:0042158">
    <property type="term" value="P:lipoprotein biosynthetic process"/>
    <property type="evidence" value="ECO:0007669"/>
    <property type="project" value="UniProtKB-UniRule"/>
</dbReference>
<comment type="pathway">
    <text evidence="7">Protein modification; lipoprotein biosynthesis (diacylglyceryl transfer).</text>
</comment>
<keyword evidence="3 7" id="KW-0808">Transferase</keyword>
<proteinExistence type="inferred from homology"/>
<keyword evidence="6 7" id="KW-0472">Membrane</keyword>
<dbReference type="PANTHER" id="PTHR30589">
    <property type="entry name" value="PROLIPOPROTEIN DIACYLGLYCERYL TRANSFERASE"/>
    <property type="match status" value="1"/>
</dbReference>
<comment type="caution">
    <text evidence="9">The sequence shown here is derived from an EMBL/GenBank/DDBJ whole genome shotgun (WGS) entry which is preliminary data.</text>
</comment>
<dbReference type="Pfam" id="PF01790">
    <property type="entry name" value="LGT"/>
    <property type="match status" value="1"/>
</dbReference>
<comment type="similarity">
    <text evidence="1 7">Belongs to the Lgt family.</text>
</comment>
<feature type="transmembrane region" description="Helical" evidence="7">
    <location>
        <begin position="220"/>
        <end position="239"/>
    </location>
</feature>
<dbReference type="GO" id="GO:0005886">
    <property type="term" value="C:plasma membrane"/>
    <property type="evidence" value="ECO:0007669"/>
    <property type="project" value="UniProtKB-SubCell"/>
</dbReference>
<evidence type="ECO:0000256" key="2">
    <source>
        <dbReference type="ARBA" id="ARBA00022475"/>
    </source>
</evidence>
<evidence type="ECO:0000256" key="7">
    <source>
        <dbReference type="HAMAP-Rule" id="MF_01147"/>
    </source>
</evidence>
<accession>A0A9D1FDN3</accession>
<dbReference type="HAMAP" id="MF_01147">
    <property type="entry name" value="Lgt"/>
    <property type="match status" value="1"/>
</dbReference>
<feature type="binding site" evidence="7">
    <location>
        <position position="158"/>
    </location>
    <ligand>
        <name>a 1,2-diacyl-sn-glycero-3-phospho-(1'-sn-glycerol)</name>
        <dbReference type="ChEBI" id="CHEBI:64716"/>
    </ligand>
</feature>
<keyword evidence="2 7" id="KW-1003">Cell membrane</keyword>
<keyword evidence="5 7" id="KW-1133">Transmembrane helix</keyword>
<sequence length="347" mass="37946">METQIPTMMRDAAISFPMLGDLTLNFPAGFTFSLFGHEFTIYMYGIVMAAAFLAAVFYASKKAPKVGIKSDDVFSLVLWVLPLAIVGCRIYYVISEWDQFKDDLISILYIWEGGIAMYGGTIAGALTIIVWSKCKKIPFAATLDMGGSALILGQVIGRWANFVNREAFGYQTDIFCRMGLTRPGHETVYVHPTFLYESLWNLAGFLIINFYWYKKDHRKYDGQLFLFYVFWYGTGRAMVEGLRTDSLYIPGTGIRTSQLVAACSAVIALALLLVNLKRPHKPRYVDVKAAAAAEAPAGPAAETAGPVEAVEPAEAKTEAAEAKAEPAETEAGSAAGPDGAETEEKSS</sequence>
<evidence type="ECO:0000256" key="6">
    <source>
        <dbReference type="ARBA" id="ARBA00023136"/>
    </source>
</evidence>
<dbReference type="EMBL" id="DVJK01000150">
    <property type="protein sequence ID" value="HIS66974.1"/>
    <property type="molecule type" value="Genomic_DNA"/>
</dbReference>
<feature type="transmembrane region" description="Helical" evidence="7">
    <location>
        <begin position="259"/>
        <end position="276"/>
    </location>
</feature>
<feature type="transmembrane region" description="Helical" evidence="7">
    <location>
        <begin position="12"/>
        <end position="35"/>
    </location>
</feature>
<protein>
    <recommendedName>
        <fullName evidence="7">Phosphatidylglycerol--prolipoprotein diacylglyceryl transferase</fullName>
        <ecNumber evidence="7">2.5.1.145</ecNumber>
    </recommendedName>
</protein>
<dbReference type="AlphaFoldDB" id="A0A9D1FDN3"/>
<feature type="transmembrane region" description="Helical" evidence="7">
    <location>
        <begin position="194"/>
        <end position="213"/>
    </location>
</feature>
<feature type="transmembrane region" description="Helical" evidence="7">
    <location>
        <begin position="72"/>
        <end position="94"/>
    </location>
</feature>
<evidence type="ECO:0000313" key="9">
    <source>
        <dbReference type="EMBL" id="HIS66974.1"/>
    </source>
</evidence>
<comment type="catalytic activity">
    <reaction evidence="7">
        <text>L-cysteinyl-[prolipoprotein] + a 1,2-diacyl-sn-glycero-3-phospho-(1'-sn-glycerol) = an S-1,2-diacyl-sn-glyceryl-L-cysteinyl-[prolipoprotein] + sn-glycerol 1-phosphate + H(+)</text>
        <dbReference type="Rhea" id="RHEA:56712"/>
        <dbReference type="Rhea" id="RHEA-COMP:14679"/>
        <dbReference type="Rhea" id="RHEA-COMP:14680"/>
        <dbReference type="ChEBI" id="CHEBI:15378"/>
        <dbReference type="ChEBI" id="CHEBI:29950"/>
        <dbReference type="ChEBI" id="CHEBI:57685"/>
        <dbReference type="ChEBI" id="CHEBI:64716"/>
        <dbReference type="ChEBI" id="CHEBI:140658"/>
        <dbReference type="EC" id="2.5.1.145"/>
    </reaction>
</comment>
<feature type="transmembrane region" description="Helical" evidence="7">
    <location>
        <begin position="41"/>
        <end position="60"/>
    </location>
</feature>
<feature type="transmembrane region" description="Helical" evidence="7">
    <location>
        <begin position="137"/>
        <end position="156"/>
    </location>
</feature>
<comment type="function">
    <text evidence="7">Catalyzes the transfer of the diacylglyceryl group from phosphatidylglycerol to the sulfhydryl group of the N-terminal cysteine of a prolipoprotein, the first step in the formation of mature lipoproteins.</text>
</comment>
<evidence type="ECO:0000256" key="8">
    <source>
        <dbReference type="SAM" id="MobiDB-lite"/>
    </source>
</evidence>
<dbReference type="PROSITE" id="PS01311">
    <property type="entry name" value="LGT"/>
    <property type="match status" value="1"/>
</dbReference>
<gene>
    <name evidence="7 9" type="primary">lgt</name>
    <name evidence="9" type="ORF">IAC18_05360</name>
</gene>
<dbReference type="Proteomes" id="UP000824001">
    <property type="component" value="Unassembled WGS sequence"/>
</dbReference>
<dbReference type="EC" id="2.5.1.145" evidence="7"/>
<dbReference type="NCBIfam" id="TIGR00544">
    <property type="entry name" value="lgt"/>
    <property type="match status" value="1"/>
</dbReference>
<feature type="compositionally biased region" description="Low complexity" evidence="8">
    <location>
        <begin position="296"/>
        <end position="312"/>
    </location>
</feature>
<name>A0A9D1FDN3_9FIRM</name>
<feature type="transmembrane region" description="Helical" evidence="7">
    <location>
        <begin position="106"/>
        <end position="130"/>
    </location>
</feature>
<evidence type="ECO:0000256" key="3">
    <source>
        <dbReference type="ARBA" id="ARBA00022679"/>
    </source>
</evidence>
<dbReference type="PANTHER" id="PTHR30589:SF0">
    <property type="entry name" value="PHOSPHATIDYLGLYCEROL--PROLIPOPROTEIN DIACYLGLYCERYL TRANSFERASE"/>
    <property type="match status" value="1"/>
</dbReference>
<comment type="subcellular location">
    <subcellularLocation>
        <location evidence="7">Cell membrane</location>
        <topology evidence="7">Multi-pass membrane protein</topology>
    </subcellularLocation>
</comment>
<reference evidence="9" key="2">
    <citation type="journal article" date="2021" name="PeerJ">
        <title>Extensive microbial diversity within the chicken gut microbiome revealed by metagenomics and culture.</title>
        <authorList>
            <person name="Gilroy R."/>
            <person name="Ravi A."/>
            <person name="Getino M."/>
            <person name="Pursley I."/>
            <person name="Horton D.L."/>
            <person name="Alikhan N.F."/>
            <person name="Baker D."/>
            <person name="Gharbi K."/>
            <person name="Hall N."/>
            <person name="Watson M."/>
            <person name="Adriaenssens E.M."/>
            <person name="Foster-Nyarko E."/>
            <person name="Jarju S."/>
            <person name="Secka A."/>
            <person name="Antonio M."/>
            <person name="Oren A."/>
            <person name="Chaudhuri R.R."/>
            <person name="La Ragione R."/>
            <person name="Hildebrand F."/>
            <person name="Pallen M.J."/>
        </authorList>
    </citation>
    <scope>NUCLEOTIDE SEQUENCE</scope>
    <source>
        <strain evidence="9">ChiHjej10B9-9673</strain>
    </source>
</reference>
<evidence type="ECO:0000256" key="1">
    <source>
        <dbReference type="ARBA" id="ARBA00007150"/>
    </source>
</evidence>
<dbReference type="GO" id="GO:0008961">
    <property type="term" value="F:phosphatidylglycerol-prolipoprotein diacylglyceryl transferase activity"/>
    <property type="evidence" value="ECO:0007669"/>
    <property type="project" value="UniProtKB-UniRule"/>
</dbReference>
<evidence type="ECO:0000256" key="5">
    <source>
        <dbReference type="ARBA" id="ARBA00022989"/>
    </source>
</evidence>
<organism evidence="9 10">
    <name type="scientific">Candidatus Scatomorpha merdipullorum</name>
    <dbReference type="NCBI Taxonomy" id="2840927"/>
    <lineage>
        <taxon>Bacteria</taxon>
        <taxon>Bacillati</taxon>
        <taxon>Bacillota</taxon>
        <taxon>Clostridia</taxon>
        <taxon>Eubacteriales</taxon>
        <taxon>Candidatus Scatomorpha</taxon>
    </lineage>
</organism>
<dbReference type="InterPro" id="IPR001640">
    <property type="entry name" value="Lgt"/>
</dbReference>
<feature type="compositionally biased region" description="Basic and acidic residues" evidence="8">
    <location>
        <begin position="313"/>
        <end position="326"/>
    </location>
</feature>
<evidence type="ECO:0000256" key="4">
    <source>
        <dbReference type="ARBA" id="ARBA00022692"/>
    </source>
</evidence>
<evidence type="ECO:0000313" key="10">
    <source>
        <dbReference type="Proteomes" id="UP000824001"/>
    </source>
</evidence>
<feature type="region of interest" description="Disordered" evidence="8">
    <location>
        <begin position="296"/>
        <end position="347"/>
    </location>
</feature>
<keyword evidence="4 7" id="KW-0812">Transmembrane</keyword>